<reference evidence="2 3" key="1">
    <citation type="submission" date="2022-10" db="EMBL/GenBank/DDBJ databases">
        <title>Draft genome sequence of Streptomyces sp. YSPA8.</title>
        <authorList>
            <person name="Moriuchi R."/>
            <person name="Dohra H."/>
            <person name="Yamamura H."/>
            <person name="Kodani S."/>
        </authorList>
    </citation>
    <scope>NUCLEOTIDE SEQUENCE [LARGE SCALE GENOMIC DNA]</scope>
    <source>
        <strain evidence="2 3">YSPA8</strain>
    </source>
</reference>
<accession>A0ABQ5NXJ9</accession>
<organism evidence="2 3">
    <name type="scientific">Streptomyces yaizuensis</name>
    <dbReference type="NCBI Taxonomy" id="2989713"/>
    <lineage>
        <taxon>Bacteria</taxon>
        <taxon>Bacillati</taxon>
        <taxon>Actinomycetota</taxon>
        <taxon>Actinomycetes</taxon>
        <taxon>Kitasatosporales</taxon>
        <taxon>Streptomycetaceae</taxon>
        <taxon>Streptomyces</taxon>
    </lineage>
</organism>
<feature type="region of interest" description="Disordered" evidence="1">
    <location>
        <begin position="18"/>
        <end position="42"/>
    </location>
</feature>
<proteinExistence type="predicted"/>
<comment type="caution">
    <text evidence="2">The sequence shown here is derived from an EMBL/GenBank/DDBJ whole genome shotgun (WGS) entry which is preliminary data.</text>
</comment>
<dbReference type="RefSeq" id="WP_323447040.1">
    <property type="nucleotide sequence ID" value="NZ_BSBI01000004.1"/>
</dbReference>
<evidence type="ECO:0000256" key="1">
    <source>
        <dbReference type="SAM" id="MobiDB-lite"/>
    </source>
</evidence>
<evidence type="ECO:0000313" key="3">
    <source>
        <dbReference type="Proteomes" id="UP001291653"/>
    </source>
</evidence>
<protein>
    <recommendedName>
        <fullName evidence="4">Transposase</fullName>
    </recommendedName>
</protein>
<dbReference type="Proteomes" id="UP001291653">
    <property type="component" value="Unassembled WGS sequence"/>
</dbReference>
<dbReference type="EMBL" id="BSBI01000004">
    <property type="protein sequence ID" value="GLF94957.1"/>
    <property type="molecule type" value="Genomic_DNA"/>
</dbReference>
<sequence length="42" mass="4514">MPDDPWGRIDPLLPVRQRRPLPLGSKHHTITDAGGTPLAACG</sequence>
<name>A0ABQ5NXJ9_9ACTN</name>
<keyword evidence="3" id="KW-1185">Reference proteome</keyword>
<evidence type="ECO:0000313" key="2">
    <source>
        <dbReference type="EMBL" id="GLF94957.1"/>
    </source>
</evidence>
<gene>
    <name evidence="2" type="ORF">SYYSPA8_11690</name>
</gene>
<evidence type="ECO:0008006" key="4">
    <source>
        <dbReference type="Google" id="ProtNLM"/>
    </source>
</evidence>